<keyword evidence="1" id="KW-0732">Signal</keyword>
<keyword evidence="4" id="KW-1185">Reference proteome</keyword>
<evidence type="ECO:0000256" key="1">
    <source>
        <dbReference type="SAM" id="SignalP"/>
    </source>
</evidence>
<evidence type="ECO:0000259" key="2">
    <source>
        <dbReference type="Pfam" id="PF07987"/>
    </source>
</evidence>
<dbReference type="Gene3D" id="2.60.40.2230">
    <property type="entry name" value="Uncharacterised protein YcnI-like PF07987, DUF1775"/>
    <property type="match status" value="1"/>
</dbReference>
<dbReference type="PANTHER" id="PTHR36302">
    <property type="entry name" value="BLR7088 PROTEIN"/>
    <property type="match status" value="1"/>
</dbReference>
<dbReference type="PANTHER" id="PTHR36302:SF1">
    <property type="entry name" value="COPPER CHAPERONE PCU(A)C"/>
    <property type="match status" value="1"/>
</dbReference>
<gene>
    <name evidence="3" type="ORF">GL284_08600</name>
</gene>
<name>A0A6L6IWR6_9RHOB</name>
<feature type="chain" id="PRO_5026745413" evidence="1">
    <location>
        <begin position="24"/>
        <end position="323"/>
    </location>
</feature>
<dbReference type="Gene3D" id="2.60.40.1890">
    <property type="entry name" value="PCu(A)C copper chaperone"/>
    <property type="match status" value="1"/>
</dbReference>
<dbReference type="Pfam" id="PF07987">
    <property type="entry name" value="DUF1775"/>
    <property type="match status" value="1"/>
</dbReference>
<dbReference type="PIRSF" id="PIRSF037139">
    <property type="entry name" value="UCP037139"/>
    <property type="match status" value="1"/>
</dbReference>
<dbReference type="InterPro" id="IPR038507">
    <property type="entry name" value="YcnI-like_sf"/>
</dbReference>
<evidence type="ECO:0000313" key="4">
    <source>
        <dbReference type="Proteomes" id="UP000478740"/>
    </source>
</evidence>
<dbReference type="InterPro" id="IPR012533">
    <property type="entry name" value="YcnI-copper_dom"/>
</dbReference>
<dbReference type="RefSeq" id="WP_155044202.1">
    <property type="nucleotide sequence ID" value="NZ_WMIH01000007.1"/>
</dbReference>
<evidence type="ECO:0000313" key="3">
    <source>
        <dbReference type="EMBL" id="MTH64329.1"/>
    </source>
</evidence>
<proteinExistence type="predicted"/>
<dbReference type="AlphaFoldDB" id="A0A6L6IWR6"/>
<feature type="signal peptide" evidence="1">
    <location>
        <begin position="1"/>
        <end position="23"/>
    </location>
</feature>
<dbReference type="InterPro" id="IPR021174">
    <property type="entry name" value="UCP037139"/>
</dbReference>
<dbReference type="InterPro" id="IPR007410">
    <property type="entry name" value="LpqE-like"/>
</dbReference>
<organism evidence="3 4">
    <name type="scientific">Paracoccus shanxieyensis</name>
    <dbReference type="NCBI Taxonomy" id="2675752"/>
    <lineage>
        <taxon>Bacteria</taxon>
        <taxon>Pseudomonadati</taxon>
        <taxon>Pseudomonadota</taxon>
        <taxon>Alphaproteobacteria</taxon>
        <taxon>Rhodobacterales</taxon>
        <taxon>Paracoccaceae</taxon>
        <taxon>Paracoccus</taxon>
    </lineage>
</organism>
<feature type="domain" description="YncI copper-binding" evidence="2">
    <location>
        <begin position="24"/>
        <end position="166"/>
    </location>
</feature>
<dbReference type="Pfam" id="PF04314">
    <property type="entry name" value="PCuAC"/>
    <property type="match status" value="1"/>
</dbReference>
<dbReference type="CDD" id="cd08545">
    <property type="entry name" value="YcnI_like"/>
    <property type="match status" value="1"/>
</dbReference>
<dbReference type="InterPro" id="IPR036182">
    <property type="entry name" value="PCuAC_sf"/>
</dbReference>
<reference evidence="3 4" key="1">
    <citation type="submission" date="2019-11" db="EMBL/GenBank/DDBJ databases">
        <authorList>
            <person name="Dong K."/>
        </authorList>
    </citation>
    <scope>NUCLEOTIDE SEQUENCE [LARGE SCALE GENOMIC DNA]</scope>
    <source>
        <strain evidence="3 4">DK608</strain>
    </source>
</reference>
<dbReference type="SUPFAM" id="SSF110087">
    <property type="entry name" value="DR1885-like metal-binding protein"/>
    <property type="match status" value="1"/>
</dbReference>
<dbReference type="InterPro" id="IPR058248">
    <property type="entry name" value="Lxx211020-like"/>
</dbReference>
<dbReference type="EMBL" id="WMII01000007">
    <property type="protein sequence ID" value="MTH64329.1"/>
    <property type="molecule type" value="Genomic_DNA"/>
</dbReference>
<accession>A0A6L6IWR6</accession>
<comment type="caution">
    <text evidence="3">The sequence shown here is derived from an EMBL/GenBank/DDBJ whole genome shotgun (WGS) entry which is preliminary data.</text>
</comment>
<protein>
    <submittedName>
        <fullName evidence="3">DUF1775 domain-containing protein</fullName>
    </submittedName>
</protein>
<sequence>MTSKLFFGAVLGATLTMTLPALAHVTLELPEAAAGSTYKAVLRIGHGCGDKATKAVRVQIPDGFYNAKPMPKPGWELQTITGDYARPFDNHGEQMTSGVREIVWSGGDLPDEWYDEFTLRGTVGPELVAGSTLYFPTVQECDGARESWIDVTGADDVSNPAPSLQITEAVAGPGHHHGGHAMPGAVTLGQIGISGQFTRATPPGAKIAGGFMVLKNDGSSDDRLVSVSTPVAARAEIHEMSMDGDVMKMRALPDGLPLPAGQVVELKPGGYHLMLMGLTQPLVEGETVPLTLHFEQAGDVDMTLPVGPINARGDQDGDAHANH</sequence>
<dbReference type="Proteomes" id="UP000478740">
    <property type="component" value="Unassembled WGS sequence"/>
</dbReference>